<dbReference type="EMBL" id="SNZW01000014">
    <property type="protein sequence ID" value="TDS15121.1"/>
    <property type="molecule type" value="Genomic_DNA"/>
</dbReference>
<name>A0A4R7D4Q7_9FLAO</name>
<evidence type="ECO:0000256" key="1">
    <source>
        <dbReference type="SAM" id="SignalP"/>
    </source>
</evidence>
<dbReference type="AlphaFoldDB" id="A0A4R7D4Q7"/>
<proteinExistence type="predicted"/>
<evidence type="ECO:0000313" key="4">
    <source>
        <dbReference type="Proteomes" id="UP000295274"/>
    </source>
</evidence>
<dbReference type="RefSeq" id="WP_133672748.1">
    <property type="nucleotide sequence ID" value="NZ_SNZW01000014.1"/>
</dbReference>
<feature type="signal peptide" evidence="1">
    <location>
        <begin position="1"/>
        <end position="19"/>
    </location>
</feature>
<sequence>MSKVACTLFVFTLFMTVFSCGNTKATEKTDSSLNLRFVDEYVLPDETKFKKTKVGGLSGIDYANGNWYAISDDSDSPRFYKVNISYDINGFDSIEITSATHFKDSNGKEISMGIVDPESIRYDDGCFIWTSEGNIKNGLKPFVRVSDSVGNFVKEMNLANRYLPNDNQDLGPRHNGVFEGISLSKHKKGYWVAMELPLKEDGVEPTLEETDSPVRIVYINKETGHSEKEIVYELDKVSRPAVDGATFKLNGIVEILEYDTNRFFVLERSYSMGYDDGGNTVKIYDVDATKATDVSSIDSLKGAVYTKATKQLLFNFEDIRKELTNDIVDNIEGISFGPDFENGNRSLVVVADNNFSLYGPQLNQFILFEVKK</sequence>
<dbReference type="PROSITE" id="PS51257">
    <property type="entry name" value="PROKAR_LIPOPROTEIN"/>
    <property type="match status" value="1"/>
</dbReference>
<feature type="chain" id="PRO_5020600622" description="Phytase-like domain-containing protein" evidence="1">
    <location>
        <begin position="20"/>
        <end position="372"/>
    </location>
</feature>
<dbReference type="Proteomes" id="UP000295274">
    <property type="component" value="Unassembled WGS sequence"/>
</dbReference>
<protein>
    <recommendedName>
        <fullName evidence="2">Phytase-like domain-containing protein</fullName>
    </recommendedName>
</protein>
<organism evidence="3 4">
    <name type="scientific">Maribacter caenipelagi</name>
    <dbReference type="NCBI Taxonomy" id="1447781"/>
    <lineage>
        <taxon>Bacteria</taxon>
        <taxon>Pseudomonadati</taxon>
        <taxon>Bacteroidota</taxon>
        <taxon>Flavobacteriia</taxon>
        <taxon>Flavobacteriales</taxon>
        <taxon>Flavobacteriaceae</taxon>
        <taxon>Maribacter</taxon>
    </lineage>
</organism>
<dbReference type="OrthoDB" id="9798539at2"/>
<accession>A0A4R7D4Q7</accession>
<comment type="caution">
    <text evidence="3">The sequence shown here is derived from an EMBL/GenBank/DDBJ whole genome shotgun (WGS) entry which is preliminary data.</text>
</comment>
<keyword evidence="4" id="KW-1185">Reference proteome</keyword>
<dbReference type="Pfam" id="PF13449">
    <property type="entry name" value="Phytase-like"/>
    <property type="match status" value="1"/>
</dbReference>
<evidence type="ECO:0000259" key="2">
    <source>
        <dbReference type="Pfam" id="PF13449"/>
    </source>
</evidence>
<evidence type="ECO:0000313" key="3">
    <source>
        <dbReference type="EMBL" id="TDS15121.1"/>
    </source>
</evidence>
<dbReference type="PANTHER" id="PTHR37957:SF1">
    <property type="entry name" value="PHYTASE-LIKE DOMAIN-CONTAINING PROTEIN"/>
    <property type="match status" value="1"/>
</dbReference>
<dbReference type="PANTHER" id="PTHR37957">
    <property type="entry name" value="BLR7070 PROTEIN"/>
    <property type="match status" value="1"/>
</dbReference>
<gene>
    <name evidence="3" type="ORF">DFQ03_1759</name>
</gene>
<feature type="domain" description="Phytase-like" evidence="2">
    <location>
        <begin position="52"/>
        <end position="355"/>
    </location>
</feature>
<reference evidence="3 4" key="1">
    <citation type="submission" date="2019-03" db="EMBL/GenBank/DDBJ databases">
        <title>Genomic Encyclopedia of Type Strains, Phase III (KMG-III): the genomes of soil and plant-associated and newly described type strains.</title>
        <authorList>
            <person name="Whitman W."/>
        </authorList>
    </citation>
    <scope>NUCLEOTIDE SEQUENCE [LARGE SCALE GENOMIC DNA]</scope>
    <source>
        <strain evidence="3 4">CECT 8455</strain>
    </source>
</reference>
<keyword evidence="1" id="KW-0732">Signal</keyword>
<dbReference type="InterPro" id="IPR027372">
    <property type="entry name" value="Phytase-like_dom"/>
</dbReference>